<comment type="caution">
    <text evidence="3">The sequence shown here is derived from an EMBL/GenBank/DDBJ whole genome shotgun (WGS) entry which is preliminary data.</text>
</comment>
<dbReference type="OrthoDB" id="1134224at2"/>
<dbReference type="AlphaFoldDB" id="A0A552UYP8"/>
<gene>
    <name evidence="3" type="ORF">FMM05_14135</name>
</gene>
<evidence type="ECO:0000259" key="2">
    <source>
        <dbReference type="PROSITE" id="PS51352"/>
    </source>
</evidence>
<name>A0A552UYP8_9FLAO</name>
<evidence type="ECO:0000313" key="3">
    <source>
        <dbReference type="EMBL" id="TRW23328.1"/>
    </source>
</evidence>
<dbReference type="PROSITE" id="PS51352">
    <property type="entry name" value="THIOREDOXIN_2"/>
    <property type="match status" value="1"/>
</dbReference>
<keyword evidence="1" id="KW-0732">Signal</keyword>
<dbReference type="InterPro" id="IPR036249">
    <property type="entry name" value="Thioredoxin-like_sf"/>
</dbReference>
<dbReference type="Pfam" id="PF00578">
    <property type="entry name" value="AhpC-TSA"/>
    <property type="match status" value="1"/>
</dbReference>
<evidence type="ECO:0000313" key="4">
    <source>
        <dbReference type="Proteomes" id="UP000320643"/>
    </source>
</evidence>
<dbReference type="Gene3D" id="3.40.30.10">
    <property type="entry name" value="Glutaredoxin"/>
    <property type="match status" value="1"/>
</dbReference>
<dbReference type="EMBL" id="VJVZ01000009">
    <property type="protein sequence ID" value="TRW23328.1"/>
    <property type="molecule type" value="Genomic_DNA"/>
</dbReference>
<dbReference type="InterPro" id="IPR000866">
    <property type="entry name" value="AhpC/TSA"/>
</dbReference>
<protein>
    <submittedName>
        <fullName evidence="3">Thioredoxin family protein</fullName>
    </submittedName>
</protein>
<accession>A0A552UYP8</accession>
<sequence>MNKSLLYLVTLLFPLFLFSQSDSLSLNDTTQFSNAIRINLSKYKLESAHAYRTGDIERGKFLFDSLVQYRLAGTKFDNFTLKRINKSKVGKSKIELADIKKPIVFITYASWCVTTQGEIPAINKLAQKYGKDVQFVVLFWDRKHDIKKIAKKFSSRVMVCYAHESYKNDSRTVGILKHTLGLPTTFFLDENLKVSDIKRAGVQVSLQKGDYQKGYALNYNAFLEGMVPFLLNKELAKEMLVIK</sequence>
<dbReference type="GO" id="GO:0016491">
    <property type="term" value="F:oxidoreductase activity"/>
    <property type="evidence" value="ECO:0007669"/>
    <property type="project" value="InterPro"/>
</dbReference>
<keyword evidence="4" id="KW-1185">Reference proteome</keyword>
<dbReference type="SUPFAM" id="SSF52833">
    <property type="entry name" value="Thioredoxin-like"/>
    <property type="match status" value="1"/>
</dbReference>
<dbReference type="GO" id="GO:0016209">
    <property type="term" value="F:antioxidant activity"/>
    <property type="evidence" value="ECO:0007669"/>
    <property type="project" value="InterPro"/>
</dbReference>
<dbReference type="InterPro" id="IPR013766">
    <property type="entry name" value="Thioredoxin_domain"/>
</dbReference>
<reference evidence="3 4" key="1">
    <citation type="submission" date="2019-07" db="EMBL/GenBank/DDBJ databases">
        <title>Flavobacterium sp. nov., isolated from glacier ice.</title>
        <authorList>
            <person name="Liu Q."/>
            <person name="Xin Y.-H."/>
        </authorList>
    </citation>
    <scope>NUCLEOTIDE SEQUENCE [LARGE SCALE GENOMIC DNA]</scope>
    <source>
        <strain evidence="3 4">ZT4R6</strain>
    </source>
</reference>
<feature type="chain" id="PRO_5022157607" evidence="1">
    <location>
        <begin position="20"/>
        <end position="243"/>
    </location>
</feature>
<organism evidence="3 4">
    <name type="scientific">Flavobacterium zepuense</name>
    <dbReference type="NCBI Taxonomy" id="2593302"/>
    <lineage>
        <taxon>Bacteria</taxon>
        <taxon>Pseudomonadati</taxon>
        <taxon>Bacteroidota</taxon>
        <taxon>Flavobacteriia</taxon>
        <taxon>Flavobacteriales</taxon>
        <taxon>Flavobacteriaceae</taxon>
        <taxon>Flavobacterium</taxon>
    </lineage>
</organism>
<feature type="domain" description="Thioredoxin" evidence="2">
    <location>
        <begin position="70"/>
        <end position="232"/>
    </location>
</feature>
<dbReference type="Proteomes" id="UP000320643">
    <property type="component" value="Unassembled WGS sequence"/>
</dbReference>
<dbReference type="RefSeq" id="WP_143374044.1">
    <property type="nucleotide sequence ID" value="NZ_VJVZ01000009.1"/>
</dbReference>
<feature type="signal peptide" evidence="1">
    <location>
        <begin position="1"/>
        <end position="19"/>
    </location>
</feature>
<proteinExistence type="predicted"/>
<evidence type="ECO:0000256" key="1">
    <source>
        <dbReference type="SAM" id="SignalP"/>
    </source>
</evidence>